<protein>
    <submittedName>
        <fullName evidence="10">Vitellogenin domain-containing protein</fullName>
    </submittedName>
</protein>
<dbReference type="AlphaFoldDB" id="A0A1I8BIR1"/>
<sequence>MAKSNNKILYFIVGFVVLVVLVAIYVAICIYCFLKKKRRQQQQKNKSADPYDPERHKSLTTLKKDGKKSYNKREKIKAQETPTKTGTKVTPCPSGVAHGVAVPMTIDSIMTVAAGKKMQTAKPIDTKPPLVDEAPISVEIKCQRRAQLCMTQNRFGQLNEQMKQTDSQQCYEPLSMFEPKQIPQEKRQKLELCCQFDYVDGVIVRVQFDKQDEPWSKNMKRGVLNMIQMNLRQNNAQELGTEQSGNQQEGNMEENEAAQMRDQLAHSFTIPEVTVEGECQTTYTINTANPSKHCTQKSADESNNQQQMPCSFNVTKSINFKQCSRISDISAGFQTEQPQSRCAQCTNDWYKQKEGSQQQSATAEHPCAKCDPKQVKEETLDRQTVMRATLKCGSEQQMTEGKQQEGPNSCQLDSSEMRSMYVYKNTKTESGPYGSAMRTEVCAQLQLRSAQSVPDQQVSTQTLDSDETLLFSSPTFSDFKRHYMFGDEEFPDPRSSPYSSVPKVEQACQALRALVQSTSDHHHGIDTKHTIQLSRLVEMVRMCSYEDLKQIERNAQQYHQKQQKTAKHILVDAMAICGTRNCVVRLVEIIKNQVRNNLFFSISKLF</sequence>
<name>A0A1I8BIR1_MELHA</name>
<dbReference type="SUPFAM" id="SSF56968">
    <property type="entry name" value="Lipovitellin-phosvitin complex, beta-sheet shell regions"/>
    <property type="match status" value="1"/>
</dbReference>
<dbReference type="SUPFAM" id="SSF48431">
    <property type="entry name" value="Lipovitellin-phosvitin complex, superhelical domain"/>
    <property type="match status" value="1"/>
</dbReference>
<evidence type="ECO:0000256" key="4">
    <source>
        <dbReference type="ARBA" id="ARBA00023180"/>
    </source>
</evidence>
<feature type="compositionally biased region" description="Basic and acidic residues" evidence="6">
    <location>
        <begin position="46"/>
        <end position="78"/>
    </location>
</feature>
<evidence type="ECO:0000256" key="3">
    <source>
        <dbReference type="ARBA" id="ARBA00023157"/>
    </source>
</evidence>
<keyword evidence="9" id="KW-1185">Reference proteome</keyword>
<feature type="region of interest" description="Disordered" evidence="6">
    <location>
        <begin position="42"/>
        <end position="90"/>
    </location>
</feature>
<evidence type="ECO:0000256" key="1">
    <source>
        <dbReference type="ARBA" id="ARBA00022729"/>
    </source>
</evidence>
<dbReference type="Gene3D" id="1.25.10.20">
    <property type="entry name" value="Vitellinogen, superhelical"/>
    <property type="match status" value="1"/>
</dbReference>
<evidence type="ECO:0000313" key="9">
    <source>
        <dbReference type="Proteomes" id="UP000095281"/>
    </source>
</evidence>
<dbReference type="InterPro" id="IPR015816">
    <property type="entry name" value="Vitellinogen_b-sht_N"/>
</dbReference>
<evidence type="ECO:0000256" key="7">
    <source>
        <dbReference type="SAM" id="Phobius"/>
    </source>
</evidence>
<keyword evidence="3 5" id="KW-1015">Disulfide bond</keyword>
<keyword evidence="4" id="KW-0325">Glycoprotein</keyword>
<feature type="domain" description="Vitellogenin" evidence="8">
    <location>
        <begin position="136"/>
        <end position="606"/>
    </location>
</feature>
<evidence type="ECO:0000256" key="5">
    <source>
        <dbReference type="PROSITE-ProRule" id="PRU00557"/>
    </source>
</evidence>
<feature type="region of interest" description="Disordered" evidence="6">
    <location>
        <begin position="394"/>
        <end position="414"/>
    </location>
</feature>
<evidence type="ECO:0000259" key="8">
    <source>
        <dbReference type="PROSITE" id="PS51211"/>
    </source>
</evidence>
<dbReference type="InterPro" id="IPR011030">
    <property type="entry name" value="Lipovitellin_superhlx_dom"/>
</dbReference>
<feature type="region of interest" description="Disordered" evidence="6">
    <location>
        <begin position="238"/>
        <end position="257"/>
    </location>
</feature>
<comment type="caution">
    <text evidence="5">Lacks conserved residue(s) required for the propagation of feature annotation.</text>
</comment>
<keyword evidence="1" id="KW-0732">Signal</keyword>
<keyword evidence="7" id="KW-0472">Membrane</keyword>
<dbReference type="WBParaSite" id="MhA1_Contig2584.frz3.gene1">
    <property type="protein sequence ID" value="MhA1_Contig2584.frz3.gene1"/>
    <property type="gene ID" value="MhA1_Contig2584.frz3.gene1"/>
</dbReference>
<keyword evidence="7" id="KW-0812">Transmembrane</keyword>
<feature type="disulfide bond" evidence="5">
    <location>
        <begin position="342"/>
        <end position="345"/>
    </location>
</feature>
<dbReference type="PANTHER" id="PTHR23345:SF15">
    <property type="entry name" value="VITELLOGENIN 1-RELATED"/>
    <property type="match status" value="1"/>
</dbReference>
<organism evidence="9 10">
    <name type="scientific">Meloidogyne hapla</name>
    <name type="common">Root-knot nematode worm</name>
    <dbReference type="NCBI Taxonomy" id="6305"/>
    <lineage>
        <taxon>Eukaryota</taxon>
        <taxon>Metazoa</taxon>
        <taxon>Ecdysozoa</taxon>
        <taxon>Nematoda</taxon>
        <taxon>Chromadorea</taxon>
        <taxon>Rhabditida</taxon>
        <taxon>Tylenchina</taxon>
        <taxon>Tylenchomorpha</taxon>
        <taxon>Tylenchoidea</taxon>
        <taxon>Meloidogynidae</taxon>
        <taxon>Meloidogyninae</taxon>
        <taxon>Meloidogyne</taxon>
    </lineage>
</organism>
<dbReference type="Proteomes" id="UP000095281">
    <property type="component" value="Unplaced"/>
</dbReference>
<reference evidence="10" key="1">
    <citation type="submission" date="2016-11" db="UniProtKB">
        <authorList>
            <consortium name="WormBaseParasite"/>
        </authorList>
    </citation>
    <scope>IDENTIFICATION</scope>
</reference>
<dbReference type="Gene3D" id="2.30.230.10">
    <property type="entry name" value="Lipovitellin, beta-sheet shell regions, chain A"/>
    <property type="match status" value="1"/>
</dbReference>
<proteinExistence type="predicted"/>
<dbReference type="InterPro" id="IPR001747">
    <property type="entry name" value="Vitellogenin_N"/>
</dbReference>
<accession>A0A1I8BIR1</accession>
<dbReference type="PROSITE" id="PS51211">
    <property type="entry name" value="VITELLOGENIN"/>
    <property type="match status" value="1"/>
</dbReference>
<dbReference type="InterPro" id="IPR015819">
    <property type="entry name" value="Lipid_transp_b-sht_shell"/>
</dbReference>
<feature type="transmembrane region" description="Helical" evidence="7">
    <location>
        <begin position="12"/>
        <end position="34"/>
    </location>
</feature>
<evidence type="ECO:0000256" key="2">
    <source>
        <dbReference type="ARBA" id="ARBA00022761"/>
    </source>
</evidence>
<keyword evidence="7" id="KW-1133">Transmembrane helix</keyword>
<evidence type="ECO:0000256" key="6">
    <source>
        <dbReference type="SAM" id="MobiDB-lite"/>
    </source>
</evidence>
<evidence type="ECO:0000313" key="10">
    <source>
        <dbReference type="WBParaSite" id="MhA1_Contig2584.frz3.gene1"/>
    </source>
</evidence>
<keyword evidence="2" id="KW-0758">Storage protein</keyword>
<dbReference type="Pfam" id="PF01347">
    <property type="entry name" value="Vitellogenin_N"/>
    <property type="match status" value="2"/>
</dbReference>
<dbReference type="PANTHER" id="PTHR23345">
    <property type="entry name" value="VITELLOGENIN-RELATED"/>
    <property type="match status" value="1"/>
</dbReference>
<dbReference type="InterPro" id="IPR050733">
    <property type="entry name" value="Vitellogenin/Apolipophorin"/>
</dbReference>
<dbReference type="GO" id="GO:0005319">
    <property type="term" value="F:lipid transporter activity"/>
    <property type="evidence" value="ECO:0007669"/>
    <property type="project" value="InterPro"/>
</dbReference>